<keyword evidence="4 7" id="KW-0812">Transmembrane</keyword>
<dbReference type="Pfam" id="PF19300">
    <property type="entry name" value="BPD_transp_1_N"/>
    <property type="match status" value="1"/>
</dbReference>
<dbReference type="EMBL" id="VSFG01000005">
    <property type="protein sequence ID" value="TYB44105.1"/>
    <property type="molecule type" value="Genomic_DNA"/>
</dbReference>
<evidence type="ECO:0000256" key="4">
    <source>
        <dbReference type="ARBA" id="ARBA00022692"/>
    </source>
</evidence>
<dbReference type="RefSeq" id="WP_083981267.1">
    <property type="nucleotide sequence ID" value="NZ_VSFG01000005.1"/>
</dbReference>
<comment type="similarity">
    <text evidence="7">Belongs to the binding-protein-dependent transport system permease family.</text>
</comment>
<keyword evidence="2 7" id="KW-0813">Transport</keyword>
<gene>
    <name evidence="9" type="ORF">FXF69_24430</name>
</gene>
<evidence type="ECO:0000256" key="2">
    <source>
        <dbReference type="ARBA" id="ARBA00022448"/>
    </source>
</evidence>
<evidence type="ECO:0000256" key="3">
    <source>
        <dbReference type="ARBA" id="ARBA00022475"/>
    </source>
</evidence>
<feature type="transmembrane region" description="Helical" evidence="7">
    <location>
        <begin position="12"/>
        <end position="34"/>
    </location>
</feature>
<reference evidence="9 10" key="1">
    <citation type="submission" date="2019-08" db="EMBL/GenBank/DDBJ databases">
        <title>Actinomadura sp. nov. CYP1-5 isolated from mountain soil.</title>
        <authorList>
            <person name="Songsumanus A."/>
            <person name="Kuncharoen N."/>
            <person name="Kudo T."/>
            <person name="Yuki M."/>
            <person name="Igarashi Y."/>
            <person name="Tanasupawat S."/>
        </authorList>
    </citation>
    <scope>NUCLEOTIDE SEQUENCE [LARGE SCALE GENOMIC DNA]</scope>
    <source>
        <strain evidence="9 10">JCM 14158</strain>
    </source>
</reference>
<feature type="domain" description="ABC transmembrane type-1" evidence="8">
    <location>
        <begin position="98"/>
        <end position="304"/>
    </location>
</feature>
<dbReference type="InterPro" id="IPR045621">
    <property type="entry name" value="BPD_transp_1_N"/>
</dbReference>
<dbReference type="SUPFAM" id="SSF161098">
    <property type="entry name" value="MetI-like"/>
    <property type="match status" value="1"/>
</dbReference>
<dbReference type="InterPro" id="IPR035906">
    <property type="entry name" value="MetI-like_sf"/>
</dbReference>
<evidence type="ECO:0000313" key="9">
    <source>
        <dbReference type="EMBL" id="TYB44105.1"/>
    </source>
</evidence>
<feature type="transmembrane region" description="Helical" evidence="7">
    <location>
        <begin position="243"/>
        <end position="268"/>
    </location>
</feature>
<accession>A0A5D0NIJ9</accession>
<organism evidence="9 10">
    <name type="scientific">Actinomadura chibensis</name>
    <dbReference type="NCBI Taxonomy" id="392828"/>
    <lineage>
        <taxon>Bacteria</taxon>
        <taxon>Bacillati</taxon>
        <taxon>Actinomycetota</taxon>
        <taxon>Actinomycetes</taxon>
        <taxon>Streptosporangiales</taxon>
        <taxon>Thermomonosporaceae</taxon>
        <taxon>Actinomadura</taxon>
    </lineage>
</organism>
<dbReference type="GO" id="GO:0055085">
    <property type="term" value="P:transmembrane transport"/>
    <property type="evidence" value="ECO:0007669"/>
    <property type="project" value="InterPro"/>
</dbReference>
<keyword evidence="10" id="KW-1185">Reference proteome</keyword>
<dbReference type="CDD" id="cd06261">
    <property type="entry name" value="TM_PBP2"/>
    <property type="match status" value="1"/>
</dbReference>
<feature type="transmembrane region" description="Helical" evidence="7">
    <location>
        <begin position="181"/>
        <end position="198"/>
    </location>
</feature>
<proteinExistence type="inferred from homology"/>
<feature type="transmembrane region" description="Helical" evidence="7">
    <location>
        <begin position="288"/>
        <end position="311"/>
    </location>
</feature>
<evidence type="ECO:0000259" key="8">
    <source>
        <dbReference type="PROSITE" id="PS50928"/>
    </source>
</evidence>
<dbReference type="Proteomes" id="UP000323380">
    <property type="component" value="Unassembled WGS sequence"/>
</dbReference>
<dbReference type="Pfam" id="PF00528">
    <property type="entry name" value="BPD_transp_1"/>
    <property type="match status" value="1"/>
</dbReference>
<comment type="caution">
    <text evidence="9">The sequence shown here is derived from an EMBL/GenBank/DDBJ whole genome shotgun (WGS) entry which is preliminary data.</text>
</comment>
<evidence type="ECO:0000256" key="1">
    <source>
        <dbReference type="ARBA" id="ARBA00004651"/>
    </source>
</evidence>
<keyword evidence="6 7" id="KW-0472">Membrane</keyword>
<dbReference type="GO" id="GO:0005886">
    <property type="term" value="C:plasma membrane"/>
    <property type="evidence" value="ECO:0007669"/>
    <property type="project" value="UniProtKB-SubCell"/>
</dbReference>
<dbReference type="Gene3D" id="1.10.3720.10">
    <property type="entry name" value="MetI-like"/>
    <property type="match status" value="1"/>
</dbReference>
<dbReference type="AlphaFoldDB" id="A0A5D0NIJ9"/>
<evidence type="ECO:0000256" key="7">
    <source>
        <dbReference type="RuleBase" id="RU363032"/>
    </source>
</evidence>
<dbReference type="PANTHER" id="PTHR43163:SF6">
    <property type="entry name" value="DIPEPTIDE TRANSPORT SYSTEM PERMEASE PROTEIN DPPB-RELATED"/>
    <property type="match status" value="1"/>
</dbReference>
<dbReference type="STRING" id="1220554.GCA_001552135_05913"/>
<dbReference type="InterPro" id="IPR000515">
    <property type="entry name" value="MetI-like"/>
</dbReference>
<name>A0A5D0NIJ9_9ACTN</name>
<keyword evidence="3" id="KW-1003">Cell membrane</keyword>
<keyword evidence="5 7" id="KW-1133">Transmembrane helix</keyword>
<protein>
    <submittedName>
        <fullName evidence="9">ABC transporter permease</fullName>
    </submittedName>
</protein>
<feature type="transmembrane region" description="Helical" evidence="7">
    <location>
        <begin position="102"/>
        <end position="125"/>
    </location>
</feature>
<dbReference type="PANTHER" id="PTHR43163">
    <property type="entry name" value="DIPEPTIDE TRANSPORT SYSTEM PERMEASE PROTEIN DPPB-RELATED"/>
    <property type="match status" value="1"/>
</dbReference>
<comment type="subcellular location">
    <subcellularLocation>
        <location evidence="1 7">Cell membrane</location>
        <topology evidence="1 7">Multi-pass membrane protein</topology>
    </subcellularLocation>
</comment>
<sequence>MGTLIVKLVARRLLAAVPILVVVTFATYAMLFSIGDPASVVAGESASAQQVEQVRHELGLDRPLPAQYLSWLGHAVRGDLGESLHHRGAVTALISENLAPTLLLSLLAMVIAVAAAVLMGAAIGMRPGGPLDRGLRAVAFLGIAVPNFLVGLVLILVFAVWLPWFPAGGYRSPSEVGLGDALWYLLLPALALALSLMCQQMRTFRASLVKEYGAAYVGTALMKGVSRRGVFFRHVSRNASAPLVTVIGLEVGVLITGALLVEVVFAIPGIGTLTLDAVRGQDFPVVQALVALFALVVLGANLVADLVASWLNPEARSRS</sequence>
<feature type="transmembrane region" description="Helical" evidence="7">
    <location>
        <begin position="137"/>
        <end position="161"/>
    </location>
</feature>
<evidence type="ECO:0000256" key="5">
    <source>
        <dbReference type="ARBA" id="ARBA00022989"/>
    </source>
</evidence>
<dbReference type="PROSITE" id="PS50928">
    <property type="entry name" value="ABC_TM1"/>
    <property type="match status" value="1"/>
</dbReference>
<evidence type="ECO:0000256" key="6">
    <source>
        <dbReference type="ARBA" id="ARBA00023136"/>
    </source>
</evidence>
<evidence type="ECO:0000313" key="10">
    <source>
        <dbReference type="Proteomes" id="UP000323380"/>
    </source>
</evidence>